<feature type="signal peptide" evidence="2">
    <location>
        <begin position="1"/>
        <end position="23"/>
    </location>
</feature>
<keyword evidence="2" id="KW-0732">Signal</keyword>
<accession>A0A7Y6NJF3</accession>
<feature type="chain" id="PRO_5031364935" description="Carboxypeptidase regulatory-like domain-containing protein" evidence="2">
    <location>
        <begin position="24"/>
        <end position="148"/>
    </location>
</feature>
<evidence type="ECO:0000313" key="3">
    <source>
        <dbReference type="EMBL" id="NUZ04283.1"/>
    </source>
</evidence>
<evidence type="ECO:0000256" key="2">
    <source>
        <dbReference type="SAM" id="SignalP"/>
    </source>
</evidence>
<dbReference type="AlphaFoldDB" id="A0A7Y6NJF3"/>
<dbReference type="EMBL" id="JABWMJ010000001">
    <property type="protein sequence ID" value="NUZ04283.1"/>
    <property type="molecule type" value="Genomic_DNA"/>
</dbReference>
<name>A0A7Y6NJF3_9BURK</name>
<sequence length="148" mass="15193">MRPLAPQLLVAALLAASALAARAQPASDPGAPPPPTVQRAGNIEYVNGGGGTETRDAIARLEPGFTLKVVFSEATGAFTVADRLAIRGNGGEVLSIANAGPWVLVKLPVGRYTLDASAGGQTQQKTVTVGNKLQTVNWSWPAAAKPAR</sequence>
<evidence type="ECO:0000313" key="4">
    <source>
        <dbReference type="Proteomes" id="UP000529637"/>
    </source>
</evidence>
<comment type="caution">
    <text evidence="3">The sequence shown here is derived from an EMBL/GenBank/DDBJ whole genome shotgun (WGS) entry which is preliminary data.</text>
</comment>
<keyword evidence="4" id="KW-1185">Reference proteome</keyword>
<feature type="region of interest" description="Disordered" evidence="1">
    <location>
        <begin position="24"/>
        <end position="46"/>
    </location>
</feature>
<evidence type="ECO:0000256" key="1">
    <source>
        <dbReference type="SAM" id="MobiDB-lite"/>
    </source>
</evidence>
<protein>
    <recommendedName>
        <fullName evidence="5">Carboxypeptidase regulatory-like domain-containing protein</fullName>
    </recommendedName>
</protein>
<dbReference type="RefSeq" id="WP_176065121.1">
    <property type="nucleotide sequence ID" value="NZ_JABWMJ010000001.1"/>
</dbReference>
<evidence type="ECO:0008006" key="5">
    <source>
        <dbReference type="Google" id="ProtNLM"/>
    </source>
</evidence>
<reference evidence="3 4" key="1">
    <citation type="submission" date="2020-06" db="EMBL/GenBank/DDBJ databases">
        <title>Schlegella sp. ID0723 isolated from air conditioner.</title>
        <authorList>
            <person name="Kim D.Y."/>
            <person name="Kim D.-U."/>
        </authorList>
    </citation>
    <scope>NUCLEOTIDE SEQUENCE [LARGE SCALE GENOMIC DNA]</scope>
    <source>
        <strain evidence="3 4">ID0723</strain>
    </source>
</reference>
<gene>
    <name evidence="3" type="ORF">HQN59_00770</name>
</gene>
<dbReference type="Proteomes" id="UP000529637">
    <property type="component" value="Unassembled WGS sequence"/>
</dbReference>
<proteinExistence type="predicted"/>
<organism evidence="3 4">
    <name type="scientific">Piscinibacter koreensis</name>
    <dbReference type="NCBI Taxonomy" id="2742824"/>
    <lineage>
        <taxon>Bacteria</taxon>
        <taxon>Pseudomonadati</taxon>
        <taxon>Pseudomonadota</taxon>
        <taxon>Betaproteobacteria</taxon>
        <taxon>Burkholderiales</taxon>
        <taxon>Sphaerotilaceae</taxon>
        <taxon>Piscinibacter</taxon>
    </lineage>
</organism>